<feature type="signal peptide" evidence="1">
    <location>
        <begin position="1"/>
        <end position="37"/>
    </location>
</feature>
<comment type="caution">
    <text evidence="2">The sequence shown here is derived from an EMBL/GenBank/DDBJ whole genome shotgun (WGS) entry which is preliminary data.</text>
</comment>
<dbReference type="Proteomes" id="UP000094527">
    <property type="component" value="Unassembled WGS sequence"/>
</dbReference>
<protein>
    <recommendedName>
        <fullName evidence="4">Transmembrane protein</fullName>
    </recommendedName>
</protein>
<evidence type="ECO:0008006" key="4">
    <source>
        <dbReference type="Google" id="ProtNLM"/>
    </source>
</evidence>
<dbReference type="AlphaFoldDB" id="A0A1D2N3K7"/>
<evidence type="ECO:0000313" key="3">
    <source>
        <dbReference type="Proteomes" id="UP000094527"/>
    </source>
</evidence>
<dbReference type="EMBL" id="LJIJ01000251">
    <property type="protein sequence ID" value="ODM99867.1"/>
    <property type="molecule type" value="Genomic_DNA"/>
</dbReference>
<evidence type="ECO:0000313" key="2">
    <source>
        <dbReference type="EMBL" id="ODM99867.1"/>
    </source>
</evidence>
<accession>A0A1D2N3K7</accession>
<organism evidence="2 3">
    <name type="scientific">Orchesella cincta</name>
    <name type="common">Springtail</name>
    <name type="synonym">Podura cincta</name>
    <dbReference type="NCBI Taxonomy" id="48709"/>
    <lineage>
        <taxon>Eukaryota</taxon>
        <taxon>Metazoa</taxon>
        <taxon>Ecdysozoa</taxon>
        <taxon>Arthropoda</taxon>
        <taxon>Hexapoda</taxon>
        <taxon>Collembola</taxon>
        <taxon>Entomobryomorpha</taxon>
        <taxon>Entomobryoidea</taxon>
        <taxon>Orchesellidae</taxon>
        <taxon>Orchesellinae</taxon>
        <taxon>Orchesella</taxon>
    </lineage>
</organism>
<sequence>MRPTRNTFMLEGPVQNMANSHGLMILLLLVTFVFTNGESVVRNESSDITNNSQSKCQTPLGPFYYQHPSLNWKQKNEDNTETDESMGKIDGDLSKSKFWSSGFGFSSHYETLPLPPPIPAELL</sequence>
<reference evidence="2 3" key="1">
    <citation type="journal article" date="2016" name="Genome Biol. Evol.">
        <title>Gene Family Evolution Reflects Adaptation to Soil Environmental Stressors in the Genome of the Collembolan Orchesella cincta.</title>
        <authorList>
            <person name="Faddeeva-Vakhrusheva A."/>
            <person name="Derks M.F."/>
            <person name="Anvar S.Y."/>
            <person name="Agamennone V."/>
            <person name="Suring W."/>
            <person name="Smit S."/>
            <person name="van Straalen N.M."/>
            <person name="Roelofs D."/>
        </authorList>
    </citation>
    <scope>NUCLEOTIDE SEQUENCE [LARGE SCALE GENOMIC DNA]</scope>
    <source>
        <tissue evidence="2">Mixed pool</tissue>
    </source>
</reference>
<proteinExistence type="predicted"/>
<keyword evidence="3" id="KW-1185">Reference proteome</keyword>
<gene>
    <name evidence="2" type="ORF">Ocin01_06822</name>
</gene>
<keyword evidence="1" id="KW-0732">Signal</keyword>
<evidence type="ECO:0000256" key="1">
    <source>
        <dbReference type="SAM" id="SignalP"/>
    </source>
</evidence>
<name>A0A1D2N3K7_ORCCI</name>
<feature type="chain" id="PRO_5008904988" description="Transmembrane protein" evidence="1">
    <location>
        <begin position="38"/>
        <end position="123"/>
    </location>
</feature>